<comment type="caution">
    <text evidence="2">The sequence shown here is derived from an EMBL/GenBank/DDBJ whole genome shotgun (WGS) entry which is preliminary data.</text>
</comment>
<reference evidence="2 3" key="1">
    <citation type="submission" date="2021-05" db="EMBL/GenBank/DDBJ databases">
        <authorList>
            <person name="Zhang Z.D."/>
            <person name="Osman G."/>
        </authorList>
    </citation>
    <scope>NUCLEOTIDE SEQUENCE [LARGE SCALE GENOMIC DNA]</scope>
    <source>
        <strain evidence="2 3">KCTC 32217</strain>
    </source>
</reference>
<evidence type="ECO:0000313" key="3">
    <source>
        <dbReference type="Proteomes" id="UP001319104"/>
    </source>
</evidence>
<keyword evidence="3" id="KW-1185">Reference proteome</keyword>
<dbReference type="RefSeq" id="WP_213946136.1">
    <property type="nucleotide sequence ID" value="NZ_JAHCMY010000010.1"/>
</dbReference>
<dbReference type="Proteomes" id="UP001319104">
    <property type="component" value="Unassembled WGS sequence"/>
</dbReference>
<keyword evidence="2" id="KW-0378">Hydrolase</keyword>
<protein>
    <submittedName>
        <fullName evidence="2">Alpha/beta hydrolase</fullName>
    </submittedName>
</protein>
<sequence length="225" mass="25166">MLTIMEGDINIRLGQVVLEGNLQTPPSPTGLIIFSHGSGSDRHSIRNNFIAKYLNSIGFATFLFNMLSKEEEFDIVKKFDMNLLSRRLRHITVWLHNIPQFKMLKTGFFGVDTGAAAALIAAAKLHLEIAAIVCRGGRADLASEFLESINPPVLSIVGELDQQILELNKKAFEKLRKIKKLEVILGASHLFEEEGKIEEVARLTGLWFSEFLPQKTGTAIEDLKY</sequence>
<dbReference type="InterPro" id="IPR029058">
    <property type="entry name" value="AB_hydrolase_fold"/>
</dbReference>
<name>A0AAP2G263_9BACT</name>
<evidence type="ECO:0000313" key="2">
    <source>
        <dbReference type="EMBL" id="MBS9525277.1"/>
    </source>
</evidence>
<accession>A0AAP2G263</accession>
<dbReference type="Pfam" id="PF01738">
    <property type="entry name" value="DLH"/>
    <property type="match status" value="1"/>
</dbReference>
<dbReference type="Gene3D" id="3.40.50.1820">
    <property type="entry name" value="alpha/beta hydrolase"/>
    <property type="match status" value="1"/>
</dbReference>
<gene>
    <name evidence="2" type="ORF">KI659_14760</name>
</gene>
<dbReference type="EMBL" id="JAHCMY010000010">
    <property type="protein sequence ID" value="MBS9525277.1"/>
    <property type="molecule type" value="Genomic_DNA"/>
</dbReference>
<feature type="domain" description="Dienelactone hydrolase" evidence="1">
    <location>
        <begin position="20"/>
        <end position="197"/>
    </location>
</feature>
<dbReference type="AlphaFoldDB" id="A0AAP2G263"/>
<dbReference type="SUPFAM" id="SSF53474">
    <property type="entry name" value="alpha/beta-Hydrolases"/>
    <property type="match status" value="1"/>
</dbReference>
<dbReference type="InterPro" id="IPR002925">
    <property type="entry name" value="Dienelactn_hydro"/>
</dbReference>
<evidence type="ECO:0000259" key="1">
    <source>
        <dbReference type="Pfam" id="PF01738"/>
    </source>
</evidence>
<dbReference type="GO" id="GO:0016787">
    <property type="term" value="F:hydrolase activity"/>
    <property type="evidence" value="ECO:0007669"/>
    <property type="project" value="UniProtKB-KW"/>
</dbReference>
<proteinExistence type="predicted"/>
<organism evidence="2 3">
    <name type="scientific">Litoribacter ruber</name>
    <dbReference type="NCBI Taxonomy" id="702568"/>
    <lineage>
        <taxon>Bacteria</taxon>
        <taxon>Pseudomonadati</taxon>
        <taxon>Bacteroidota</taxon>
        <taxon>Cytophagia</taxon>
        <taxon>Cytophagales</taxon>
        <taxon>Cyclobacteriaceae</taxon>
        <taxon>Litoribacter</taxon>
    </lineage>
</organism>